<dbReference type="Gene3D" id="2.60.40.1910">
    <property type="match status" value="1"/>
</dbReference>
<keyword evidence="24" id="KW-1185">Reference proteome</keyword>
<evidence type="ECO:0000256" key="7">
    <source>
        <dbReference type="ARBA" id="ARBA00022723"/>
    </source>
</evidence>
<dbReference type="EMBL" id="OU900094">
    <property type="protein sequence ID" value="CAG9853689.1"/>
    <property type="molecule type" value="Genomic_DNA"/>
</dbReference>
<evidence type="ECO:0000256" key="8">
    <source>
        <dbReference type="ARBA" id="ARBA00022729"/>
    </source>
</evidence>
<dbReference type="GO" id="GO:0070006">
    <property type="term" value="F:metalloaminopeptidase activity"/>
    <property type="evidence" value="ECO:0007669"/>
    <property type="project" value="TreeGrafter"/>
</dbReference>
<evidence type="ECO:0000259" key="20">
    <source>
        <dbReference type="Pfam" id="PF01433"/>
    </source>
</evidence>
<evidence type="ECO:0000256" key="16">
    <source>
        <dbReference type="PIRSR" id="PIRSR634016-3"/>
    </source>
</evidence>
<comment type="similarity">
    <text evidence="2">Belongs to the peptidase M1 family.</text>
</comment>
<evidence type="ECO:0000256" key="15">
    <source>
        <dbReference type="PIRSR" id="PIRSR634016-1"/>
    </source>
</evidence>
<keyword evidence="6" id="KW-0645">Protease</keyword>
<evidence type="ECO:0000256" key="4">
    <source>
        <dbReference type="ARBA" id="ARBA00022475"/>
    </source>
</evidence>
<feature type="binding site" evidence="16">
    <location>
        <position position="470"/>
    </location>
    <ligand>
        <name>Zn(2+)</name>
        <dbReference type="ChEBI" id="CHEBI:29105"/>
        <note>catalytic</note>
    </ligand>
</feature>
<evidence type="ECO:0000256" key="5">
    <source>
        <dbReference type="ARBA" id="ARBA00022622"/>
    </source>
</evidence>
<keyword evidence="14" id="KW-0449">Lipoprotein</keyword>
<dbReference type="Gene3D" id="1.10.390.10">
    <property type="entry name" value="Neutral Protease Domain 2"/>
    <property type="match status" value="1"/>
</dbReference>
<dbReference type="GO" id="GO:0005615">
    <property type="term" value="C:extracellular space"/>
    <property type="evidence" value="ECO:0007669"/>
    <property type="project" value="TreeGrafter"/>
</dbReference>
<evidence type="ECO:0000256" key="2">
    <source>
        <dbReference type="ARBA" id="ARBA00010136"/>
    </source>
</evidence>
<keyword evidence="8" id="KW-0732">Signal</keyword>
<feature type="site" description="Transition state stabilizer" evidence="17">
    <location>
        <position position="552"/>
    </location>
</feature>
<protein>
    <recommendedName>
        <fullName evidence="25">Aminopeptidase</fullName>
    </recommendedName>
</protein>
<dbReference type="Pfam" id="PF11838">
    <property type="entry name" value="ERAP1_C"/>
    <property type="match status" value="1"/>
</dbReference>
<dbReference type="FunFam" id="1.25.50.20:FF:000005">
    <property type="entry name" value="Aminopeptidase N-like protein"/>
    <property type="match status" value="1"/>
</dbReference>
<dbReference type="GO" id="GO:0098552">
    <property type="term" value="C:side of membrane"/>
    <property type="evidence" value="ECO:0007669"/>
    <property type="project" value="UniProtKB-KW"/>
</dbReference>
<dbReference type="PANTHER" id="PTHR11533:SF294">
    <property type="entry name" value="THYROTROPIN-RELEASING HORMONE-DEGRADING ECTOENZYME"/>
    <property type="match status" value="1"/>
</dbReference>
<evidence type="ECO:0000256" key="1">
    <source>
        <dbReference type="ARBA" id="ARBA00004609"/>
    </source>
</evidence>
<dbReference type="InterPro" id="IPR042097">
    <property type="entry name" value="Aminopeptidase_N-like_N_sf"/>
</dbReference>
<evidence type="ECO:0000256" key="11">
    <source>
        <dbReference type="ARBA" id="ARBA00023049"/>
    </source>
</evidence>
<keyword evidence="4" id="KW-1003">Cell membrane</keyword>
<dbReference type="Proteomes" id="UP001153712">
    <property type="component" value="Chromosome 1"/>
</dbReference>
<dbReference type="Pfam" id="PF17900">
    <property type="entry name" value="Peptidase_M1_N"/>
    <property type="match status" value="1"/>
</dbReference>
<evidence type="ECO:0008006" key="25">
    <source>
        <dbReference type="Google" id="ProtNLM"/>
    </source>
</evidence>
<feature type="binding site" evidence="16">
    <location>
        <position position="466"/>
    </location>
    <ligand>
        <name>Zn(2+)</name>
        <dbReference type="ChEBI" id="CHEBI:29105"/>
        <note>catalytic</note>
    </ligand>
</feature>
<dbReference type="InterPro" id="IPR024571">
    <property type="entry name" value="ERAP1-like_C_dom"/>
</dbReference>
<feature type="domain" description="Aminopeptidase N-like N-terminal" evidence="22">
    <location>
        <begin position="230"/>
        <end position="359"/>
    </location>
</feature>
<dbReference type="Pfam" id="PF01433">
    <property type="entry name" value="Peptidase_M1"/>
    <property type="match status" value="1"/>
</dbReference>
<evidence type="ECO:0000256" key="18">
    <source>
        <dbReference type="SAM" id="MobiDB-lite"/>
    </source>
</evidence>
<keyword evidence="19" id="KW-0812">Transmembrane</keyword>
<keyword evidence="9" id="KW-0378">Hydrolase</keyword>
<feature type="domain" description="Peptidase M1 membrane alanine aminopeptidase" evidence="20">
    <location>
        <begin position="394"/>
        <end position="619"/>
    </location>
</feature>
<comment type="cofactor">
    <cofactor evidence="16">
        <name>Zn(2+)</name>
        <dbReference type="ChEBI" id="CHEBI:29105"/>
    </cofactor>
    <text evidence="16">Binds 1 zinc ion per subunit.</text>
</comment>
<dbReference type="SUPFAM" id="SSF63737">
    <property type="entry name" value="Leukotriene A4 hydrolase N-terminal domain"/>
    <property type="match status" value="1"/>
</dbReference>
<dbReference type="GO" id="GO:0008270">
    <property type="term" value="F:zinc ion binding"/>
    <property type="evidence" value="ECO:0007669"/>
    <property type="project" value="InterPro"/>
</dbReference>
<evidence type="ECO:0000256" key="10">
    <source>
        <dbReference type="ARBA" id="ARBA00022833"/>
    </source>
</evidence>
<reference evidence="23" key="1">
    <citation type="submission" date="2022-01" db="EMBL/GenBank/DDBJ databases">
        <authorList>
            <person name="King R."/>
        </authorList>
    </citation>
    <scope>NUCLEOTIDE SEQUENCE</scope>
</reference>
<dbReference type="PRINTS" id="PR00756">
    <property type="entry name" value="ALADIPTASE"/>
</dbReference>
<accession>A0A9N9TCL9</accession>
<dbReference type="GO" id="GO:0005737">
    <property type="term" value="C:cytoplasm"/>
    <property type="evidence" value="ECO:0007669"/>
    <property type="project" value="TreeGrafter"/>
</dbReference>
<dbReference type="OrthoDB" id="510539at2759"/>
<keyword evidence="7 16" id="KW-0479">Metal-binding</keyword>
<dbReference type="PANTHER" id="PTHR11533">
    <property type="entry name" value="PROTEASE M1 ZINC METALLOPROTEASE"/>
    <property type="match status" value="1"/>
</dbReference>
<dbReference type="FunFam" id="1.10.390.10:FF:000013">
    <property type="entry name" value="Aminopeptidase N"/>
    <property type="match status" value="1"/>
</dbReference>
<keyword evidence="5" id="KW-0336">GPI-anchor</keyword>
<organism evidence="23 24">
    <name type="scientific">Phyllotreta striolata</name>
    <name type="common">Striped flea beetle</name>
    <name type="synonym">Crioceris striolata</name>
    <dbReference type="NCBI Taxonomy" id="444603"/>
    <lineage>
        <taxon>Eukaryota</taxon>
        <taxon>Metazoa</taxon>
        <taxon>Ecdysozoa</taxon>
        <taxon>Arthropoda</taxon>
        <taxon>Hexapoda</taxon>
        <taxon>Insecta</taxon>
        <taxon>Pterygota</taxon>
        <taxon>Neoptera</taxon>
        <taxon>Endopterygota</taxon>
        <taxon>Coleoptera</taxon>
        <taxon>Polyphaga</taxon>
        <taxon>Cucujiformia</taxon>
        <taxon>Chrysomeloidea</taxon>
        <taxon>Chrysomelidae</taxon>
        <taxon>Galerucinae</taxon>
        <taxon>Alticini</taxon>
        <taxon>Phyllotreta</taxon>
    </lineage>
</organism>
<dbReference type="Gene3D" id="1.25.50.20">
    <property type="match status" value="1"/>
</dbReference>
<dbReference type="GO" id="GO:0006508">
    <property type="term" value="P:proteolysis"/>
    <property type="evidence" value="ECO:0007669"/>
    <property type="project" value="UniProtKB-KW"/>
</dbReference>
<dbReference type="InterPro" id="IPR045357">
    <property type="entry name" value="Aminopeptidase_N-like_N"/>
</dbReference>
<dbReference type="CDD" id="cd09601">
    <property type="entry name" value="M1_APN-Q_like"/>
    <property type="match status" value="1"/>
</dbReference>
<evidence type="ECO:0000259" key="21">
    <source>
        <dbReference type="Pfam" id="PF11838"/>
    </source>
</evidence>
<dbReference type="GO" id="GO:0005886">
    <property type="term" value="C:plasma membrane"/>
    <property type="evidence" value="ECO:0007669"/>
    <property type="project" value="UniProtKB-SubCell"/>
</dbReference>
<keyword evidence="19" id="KW-1133">Transmembrane helix</keyword>
<dbReference type="InterPro" id="IPR050344">
    <property type="entry name" value="Peptidase_M1_aminopeptidases"/>
</dbReference>
<evidence type="ECO:0000259" key="22">
    <source>
        <dbReference type="Pfam" id="PF17900"/>
    </source>
</evidence>
<keyword evidence="10 16" id="KW-0862">Zinc</keyword>
<dbReference type="InterPro" id="IPR034016">
    <property type="entry name" value="M1_APN-typ"/>
</dbReference>
<dbReference type="InterPro" id="IPR014782">
    <property type="entry name" value="Peptidase_M1_dom"/>
</dbReference>
<keyword evidence="13" id="KW-0325">Glycoprotein</keyword>
<feature type="region of interest" description="Disordered" evidence="18">
    <location>
        <begin position="156"/>
        <end position="185"/>
    </location>
</feature>
<evidence type="ECO:0000256" key="14">
    <source>
        <dbReference type="ARBA" id="ARBA00023288"/>
    </source>
</evidence>
<dbReference type="AlphaFoldDB" id="A0A9N9TCL9"/>
<evidence type="ECO:0000256" key="17">
    <source>
        <dbReference type="PIRSR" id="PIRSR634016-4"/>
    </source>
</evidence>
<evidence type="ECO:0000313" key="24">
    <source>
        <dbReference type="Proteomes" id="UP001153712"/>
    </source>
</evidence>
<evidence type="ECO:0000313" key="23">
    <source>
        <dbReference type="EMBL" id="CAG9853689.1"/>
    </source>
</evidence>
<name>A0A9N9TCL9_PHYSR</name>
<keyword evidence="11" id="KW-0482">Metalloprotease</keyword>
<evidence type="ECO:0000256" key="6">
    <source>
        <dbReference type="ARBA" id="ARBA00022670"/>
    </source>
</evidence>
<keyword evidence="12 19" id="KW-0472">Membrane</keyword>
<evidence type="ECO:0000256" key="9">
    <source>
        <dbReference type="ARBA" id="ARBA00022801"/>
    </source>
</evidence>
<feature type="binding site" evidence="16">
    <location>
        <position position="489"/>
    </location>
    <ligand>
        <name>Zn(2+)</name>
        <dbReference type="ChEBI" id="CHEBI:29105"/>
        <note>catalytic</note>
    </ligand>
</feature>
<feature type="domain" description="ERAP1-like C-terminal" evidence="21">
    <location>
        <begin position="695"/>
        <end position="1020"/>
    </location>
</feature>
<feature type="transmembrane region" description="Helical" evidence="19">
    <location>
        <begin position="35"/>
        <end position="56"/>
    </location>
</feature>
<dbReference type="Gene3D" id="2.60.40.1730">
    <property type="entry name" value="tricorn interacting facor f3 domain"/>
    <property type="match status" value="1"/>
</dbReference>
<proteinExistence type="inferred from homology"/>
<evidence type="ECO:0000256" key="12">
    <source>
        <dbReference type="ARBA" id="ARBA00023136"/>
    </source>
</evidence>
<evidence type="ECO:0000256" key="19">
    <source>
        <dbReference type="SAM" id="Phobius"/>
    </source>
</evidence>
<dbReference type="FunFam" id="2.60.40.1910:FF:000008">
    <property type="entry name" value="Aminopeptidase"/>
    <property type="match status" value="1"/>
</dbReference>
<dbReference type="InterPro" id="IPR001930">
    <property type="entry name" value="Peptidase_M1"/>
</dbReference>
<evidence type="ECO:0000256" key="13">
    <source>
        <dbReference type="ARBA" id="ARBA00023180"/>
    </source>
</evidence>
<dbReference type="GO" id="GO:0042277">
    <property type="term" value="F:peptide binding"/>
    <property type="evidence" value="ECO:0007669"/>
    <property type="project" value="TreeGrafter"/>
</dbReference>
<dbReference type="SUPFAM" id="SSF55486">
    <property type="entry name" value="Metalloproteases ('zincins'), catalytic domain"/>
    <property type="match status" value="1"/>
</dbReference>
<dbReference type="GO" id="GO:0043171">
    <property type="term" value="P:peptide catabolic process"/>
    <property type="evidence" value="ECO:0007669"/>
    <property type="project" value="TreeGrafter"/>
</dbReference>
<comment type="subcellular location">
    <subcellularLocation>
        <location evidence="1">Cell membrane</location>
        <topology evidence="1">Lipid-anchor</topology>
        <topology evidence="1">GPI-anchor</topology>
    </subcellularLocation>
</comment>
<gene>
    <name evidence="23" type="ORF">PHYEVI_LOCUS161</name>
</gene>
<feature type="active site" description="Proton acceptor" evidence="15">
    <location>
        <position position="467"/>
    </location>
</feature>
<evidence type="ECO:0000256" key="3">
    <source>
        <dbReference type="ARBA" id="ARBA00022438"/>
    </source>
</evidence>
<dbReference type="InterPro" id="IPR027268">
    <property type="entry name" value="Peptidase_M4/M1_CTD_sf"/>
</dbReference>
<keyword evidence="3" id="KW-0031">Aminopeptidase</keyword>
<sequence length="1041" mass="120164">MGRGGYHSNRAEFLSDEAILKYSRNGGCFVTTKKAIAFVIFALASLLVVVLLMYYYGPSKTTEKIIKESNDIEKLINDTINEEQTKEPLRIPKSLIPYHYRLWIHPILDEDNDNNFTFTGHVVIQINCTENTNKIILHYDDLIISESDITVYIPNVAPPEDEPEGEEHDISRRDIPEDADETEEKMETTTVVTTEAAETTTENEITTMTESDEGVTERVVYKPEKILLRVVMVEKDDVNFKLKISMADVLESGKTYFVDIKFSGVILENLIGLYKTSYVDLSGNTRWLATTHFQPIYARRVFPCFDEPFFKAPFEISVARRTNMTVLSNMPLKSTEPMKNNSGWVWDHFQTTPPMSTYIVAFTISDMKSISANKLLGPAIKIWAPEGDLPQAQYALDVTMELLPFMEEYFDTQYPLPKLDLIAIPNFGKSAMENWGIISFKKSSMLFDPSSTSIKTRSFILAKIAHELVHQWFGNLVTMEWWSDLWLNEGLGTFLSEVAIVKLRPKWHAYSSIKVRDTYNTLYADSLKSAKSIQGEVTTSAQIEPIFDSLIYQKGSSLLKMLNSTLSQDVFKKGLQSFVKKFAYQCATQDDLWELYTATAQNQSLIPNSVTVKDLMNSWSTQSGYPLITINRDYNTGIANINQTKMTESTNQTSEELWHVPITYITKDEENIKEIWLERTRETTLNLSDMGNKSWILANIEETGFYRVNYDVANWKLLIYQLRTSSHQIPVATRGQLIDDAFALANTGYINYTIAFDLVKYLYITEPNYIPWYAALKNMEELREITSNYEYSGLYDSFLLKLVKPMFNELQTETRVYDTQNEKLLRLHIVQSACRLRYGKCISWARSEYFKWMQTAEPDLINPILVDYRFIVQCTAIRSGGLYEWDFLWNRTLSPSIAPVDLQTAYMSLGCTYDPWLINRYLEYSLVGNVSLDNVPIVWESISHTVGIRTGFQFLRLNWDRIYKSYEEVFLVFNTIFHDFLSQFSTEVDLEDLTTFYKLHQADLKTISGVLQNTVDRIKARINWKTKHLDSVVSWLKKNKF</sequence>